<evidence type="ECO:0000256" key="4">
    <source>
        <dbReference type="ARBA" id="ARBA00013014"/>
    </source>
</evidence>
<dbReference type="Proteomes" id="UP001589609">
    <property type="component" value="Unassembled WGS sequence"/>
</dbReference>
<dbReference type="InterPro" id="IPR013328">
    <property type="entry name" value="6PGD_dom2"/>
</dbReference>
<proteinExistence type="inferred from homology"/>
<reference evidence="14 15" key="1">
    <citation type="submission" date="2024-09" db="EMBL/GenBank/DDBJ databases">
        <authorList>
            <person name="Sun Q."/>
            <person name="Mori K."/>
        </authorList>
    </citation>
    <scope>NUCLEOTIDE SEQUENCE [LARGE SCALE GENOMIC DNA]</scope>
    <source>
        <strain evidence="14 15">JCM 11201</strain>
    </source>
</reference>
<dbReference type="InterPro" id="IPR013752">
    <property type="entry name" value="KPA_reductase"/>
</dbReference>
<dbReference type="Pfam" id="PF02558">
    <property type="entry name" value="ApbA"/>
    <property type="match status" value="1"/>
</dbReference>
<dbReference type="SUPFAM" id="SSF51735">
    <property type="entry name" value="NAD(P)-binding Rossmann-fold domains"/>
    <property type="match status" value="1"/>
</dbReference>
<dbReference type="RefSeq" id="WP_379952142.1">
    <property type="nucleotide sequence ID" value="NZ_JBHMAF010000196.1"/>
</dbReference>
<dbReference type="EMBL" id="JBHMAF010000196">
    <property type="protein sequence ID" value="MFB9762176.1"/>
    <property type="molecule type" value="Genomic_DNA"/>
</dbReference>
<evidence type="ECO:0000256" key="8">
    <source>
        <dbReference type="ARBA" id="ARBA00023002"/>
    </source>
</evidence>
<dbReference type="NCBIfam" id="TIGR00745">
    <property type="entry name" value="apbA_panE"/>
    <property type="match status" value="1"/>
</dbReference>
<evidence type="ECO:0000256" key="7">
    <source>
        <dbReference type="ARBA" id="ARBA00022857"/>
    </source>
</evidence>
<dbReference type="Gene3D" id="3.40.50.720">
    <property type="entry name" value="NAD(P)-binding Rossmann-like Domain"/>
    <property type="match status" value="1"/>
</dbReference>
<evidence type="ECO:0000256" key="6">
    <source>
        <dbReference type="ARBA" id="ARBA00022655"/>
    </source>
</evidence>
<keyword evidence="8 11" id="KW-0560">Oxidoreductase</keyword>
<dbReference type="SUPFAM" id="SSF48179">
    <property type="entry name" value="6-phosphogluconate dehydrogenase C-terminal domain-like"/>
    <property type="match status" value="1"/>
</dbReference>
<accession>A0ABV5WPL3</accession>
<evidence type="ECO:0000256" key="3">
    <source>
        <dbReference type="ARBA" id="ARBA00007870"/>
    </source>
</evidence>
<dbReference type="PANTHER" id="PTHR43765">
    <property type="entry name" value="2-DEHYDROPANTOATE 2-REDUCTASE-RELATED"/>
    <property type="match status" value="1"/>
</dbReference>
<evidence type="ECO:0000259" key="12">
    <source>
        <dbReference type="Pfam" id="PF02558"/>
    </source>
</evidence>
<evidence type="ECO:0000313" key="15">
    <source>
        <dbReference type="Proteomes" id="UP001589609"/>
    </source>
</evidence>
<organism evidence="14 15">
    <name type="scientific">Ectobacillus funiculus</name>
    <dbReference type="NCBI Taxonomy" id="137993"/>
    <lineage>
        <taxon>Bacteria</taxon>
        <taxon>Bacillati</taxon>
        <taxon>Bacillota</taxon>
        <taxon>Bacilli</taxon>
        <taxon>Bacillales</taxon>
        <taxon>Bacillaceae</taxon>
        <taxon>Ectobacillus</taxon>
    </lineage>
</organism>
<comment type="function">
    <text evidence="1 11">Catalyzes the NADPH-dependent reduction of ketopantoate into pantoic acid.</text>
</comment>
<dbReference type="InterPro" id="IPR013332">
    <property type="entry name" value="KPR_N"/>
</dbReference>
<evidence type="ECO:0000256" key="10">
    <source>
        <dbReference type="ARBA" id="ARBA00048793"/>
    </source>
</evidence>
<comment type="caution">
    <text evidence="14">The sequence shown here is derived from an EMBL/GenBank/DDBJ whole genome shotgun (WGS) entry which is preliminary data.</text>
</comment>
<keyword evidence="7 11" id="KW-0521">NADP</keyword>
<evidence type="ECO:0000313" key="14">
    <source>
        <dbReference type="EMBL" id="MFB9762176.1"/>
    </source>
</evidence>
<sequence>MKIGVIGPGAIGMLFAFYLQKAGASVTIYTRSMEQAEHISRFGISCNLDGQVETQFPDAVPLGAIAIEDDYVFVAVKQYDIGLVLPHLQRTQARFVFLQNGMGHLSLLQNMQQKCIAVGIVEHGARKETAGSFVHTGMGVTKLGILAGEEEFQALLPLFQAPYFPILVEKNWEEVLRSKLIVNACINPLTALYRVRNGVLLTNPAFHNAMKQVFSEVIFVLDEKEERWEHVCNVCRKTAENQSSMLTDVKLGRETEIDAIIGYLLMQAEKQNKQVPLLAFLQQSIKGLAP</sequence>
<comment type="pathway">
    <text evidence="2 11">Cofactor biosynthesis; (R)-pantothenate biosynthesis; (R)-pantoate from 3-methyl-2-oxobutanoate: step 2/2.</text>
</comment>
<evidence type="ECO:0000256" key="9">
    <source>
        <dbReference type="ARBA" id="ARBA00032024"/>
    </source>
</evidence>
<dbReference type="InterPro" id="IPR050838">
    <property type="entry name" value="Ketopantoate_reductase"/>
</dbReference>
<keyword evidence="6 11" id="KW-0566">Pantothenate biosynthesis</keyword>
<evidence type="ECO:0000256" key="11">
    <source>
        <dbReference type="RuleBase" id="RU362068"/>
    </source>
</evidence>
<name>A0ABV5WPL3_9BACI</name>
<dbReference type="Gene3D" id="1.10.1040.10">
    <property type="entry name" value="N-(1-d-carboxylethyl)-l-norvaline Dehydrogenase, domain 2"/>
    <property type="match status" value="1"/>
</dbReference>
<dbReference type="NCBIfam" id="NF005093">
    <property type="entry name" value="PRK06522.2-4"/>
    <property type="match status" value="1"/>
</dbReference>
<feature type="domain" description="Ketopantoate reductase N-terminal" evidence="12">
    <location>
        <begin position="3"/>
        <end position="147"/>
    </location>
</feature>
<evidence type="ECO:0000256" key="5">
    <source>
        <dbReference type="ARBA" id="ARBA00019465"/>
    </source>
</evidence>
<evidence type="ECO:0000259" key="13">
    <source>
        <dbReference type="Pfam" id="PF08546"/>
    </source>
</evidence>
<dbReference type="InterPro" id="IPR008927">
    <property type="entry name" value="6-PGluconate_DH-like_C_sf"/>
</dbReference>
<dbReference type="InterPro" id="IPR036291">
    <property type="entry name" value="NAD(P)-bd_dom_sf"/>
</dbReference>
<protein>
    <recommendedName>
        <fullName evidence="5 11">2-dehydropantoate 2-reductase</fullName>
        <ecNumber evidence="4 11">1.1.1.169</ecNumber>
    </recommendedName>
    <alternativeName>
        <fullName evidence="9 11">Ketopantoate reductase</fullName>
    </alternativeName>
</protein>
<keyword evidence="15" id="KW-1185">Reference proteome</keyword>
<evidence type="ECO:0000256" key="1">
    <source>
        <dbReference type="ARBA" id="ARBA00002919"/>
    </source>
</evidence>
<dbReference type="Pfam" id="PF08546">
    <property type="entry name" value="ApbA_C"/>
    <property type="match status" value="1"/>
</dbReference>
<gene>
    <name evidence="14" type="ORF">ACFFMS_28535</name>
</gene>
<dbReference type="GO" id="GO:0008677">
    <property type="term" value="F:2-dehydropantoate 2-reductase activity"/>
    <property type="evidence" value="ECO:0007669"/>
    <property type="project" value="UniProtKB-EC"/>
</dbReference>
<dbReference type="EC" id="1.1.1.169" evidence="4 11"/>
<comment type="similarity">
    <text evidence="3 11">Belongs to the ketopantoate reductase family.</text>
</comment>
<dbReference type="PANTHER" id="PTHR43765:SF2">
    <property type="entry name" value="2-DEHYDROPANTOATE 2-REDUCTASE"/>
    <property type="match status" value="1"/>
</dbReference>
<feature type="domain" description="Ketopantoate reductase C-terminal" evidence="13">
    <location>
        <begin position="172"/>
        <end position="287"/>
    </location>
</feature>
<evidence type="ECO:0000256" key="2">
    <source>
        <dbReference type="ARBA" id="ARBA00004994"/>
    </source>
</evidence>
<dbReference type="InterPro" id="IPR003710">
    <property type="entry name" value="ApbA"/>
</dbReference>
<comment type="catalytic activity">
    <reaction evidence="10 11">
        <text>(R)-pantoate + NADP(+) = 2-dehydropantoate + NADPH + H(+)</text>
        <dbReference type="Rhea" id="RHEA:16233"/>
        <dbReference type="ChEBI" id="CHEBI:11561"/>
        <dbReference type="ChEBI" id="CHEBI:15378"/>
        <dbReference type="ChEBI" id="CHEBI:15980"/>
        <dbReference type="ChEBI" id="CHEBI:57783"/>
        <dbReference type="ChEBI" id="CHEBI:58349"/>
        <dbReference type="EC" id="1.1.1.169"/>
    </reaction>
</comment>